<feature type="domain" description="BEACH-type PH" evidence="4">
    <location>
        <begin position="1479"/>
        <end position="1609"/>
    </location>
</feature>
<dbReference type="eggNOG" id="KOG1786">
    <property type="taxonomic scope" value="Eukaryota"/>
</dbReference>
<keyword evidence="6" id="KW-1185">Reference proteome</keyword>
<dbReference type="InterPro" id="IPR011993">
    <property type="entry name" value="PH-like_dom_sf"/>
</dbReference>
<dbReference type="InterPro" id="IPR050865">
    <property type="entry name" value="BEACH_Domain"/>
</dbReference>
<dbReference type="PANTHER" id="PTHR13743">
    <property type="entry name" value="BEIGE/BEACH-RELATED"/>
    <property type="match status" value="1"/>
</dbReference>
<dbReference type="PROSITE" id="PS50197">
    <property type="entry name" value="BEACH"/>
    <property type="match status" value="1"/>
</dbReference>
<sequence length="2265" mass="256106">MVDSEIVQDDSSIPIINFLCDKVLRNYTINRELLDNWRAELSDVARNQNELSDIVSEEVLLAPPPRNTAPFIDKDDLKGFLDMLDSPQGIEYPILRIVLFEILVCASTVSFTVKIELFRSGFHELFAASLFKLDLANDKVHPEEVHCLISQHVRVLVAYAELGGDFTYLKQLMAPLVGKVDSANHSSSTFHITLLKKILSNSTSNIPTLVFNDYEKQPITIPFASTSEISHCFTIQFWFKLDSFCNNEKSDDTRSIVLFQLAPSSAEDAGHTVMIKLLLDSEICSYQLVVDLYNNGNQSVISFPFNQKFTSNGADNDFNHIAITYDPSQRLSLFIDGDCSEYIPCPILQSAAGGWKKLYIGSTQNEYCHPIGQSELIVRNLAVLNIALNHQWIAFLHAIGFNYDWSYKDLSSNNVLSLMNEIQGQRFVDFASKVAELRVKEHYRDNSGKQRAHKQVQDGSIDSRIRHTRHLMQQTFRNENVLLDFNGSRLSDLEAPKYSKIVVHKAKSLTSSFYSVGGTYFLLRLIEKESRKPEADLAAEESAFFAAIELLFSIINRNWRIAREFENISGYGILSILLSNGIDNRSEKVKEKLISCILKHCGYSNAGSPLLTNPQIYRHLILNADHIFAGSGTSLQVFLKHLNSMISGGEYCRWNLIELQKLKLLRKLVHILKASINSDGCAELSSETMAELTRVVKNIVIVDSSIESIRALSLFVVYLLIPSEPITPRNMAQEDEESYIDISRTAQHQIGLEILNSMTSVLCERTRSPKKVKRFSRAITLHWILLLLGCNNTSQTNEGVVKCAMKLFAKLLRALGPNVQKRFFQGSHGKEVLTYYLKDWWSNDDIVRLLFKLSFSEEALSKDSDYENESINSIIEAIASKDQPDGVLALPQLLLVLNNVMLNSMNVLSKASGKLLSAPNSPRKSIVNTCNNVEVSLNVLHLLNQMPDAIRNGFRRIPALAQVFTSAEYLEGAFELLAHLRLSLTWINKDIRSSFESCYKAWVEVLTEIFFSKINDSKNLLATLRSLNDITRQIALDTIFPSIIGHIEQFVNSIDKNSFDASVIDFVEGSSTCLCYYFNNFIGRNYYVSGETTDLFTKCLVSVVELVDSAPHQLHKLSLLSKLKSYLGQIIVMRVLEIAECTVGNERQDEDEYSANKDLEEELNSVLKFLLYRQTTVFQQEVLNDVQLSRIITLIWGTYFKFPKSEQSAVMEYTISFMRTSYMLTMDRFDRIVREATVEGQQDRQSIVIEFYRALMSQNDSESMKSINLPKVKRFFMSKFSLIVSPEDQRSGASRLKVMDMMSVMLHNGSSLGLNDSGYLDIFVRDCERLKSSIIHTETLKYNRTIQDKEENSQFFITSYNSYKTEFTRLLGDSRRQVSSYSLDYIENNDSMRKRTILEEHLSESERLSYNLSVPTKELPLKDQALTYEQAVSGLSSMALSTEVDDTNDADDYEIINDEDTDENTDFDDRNRRVLRSLYMGDQIVALWNVSQINGLAPIESLMILGNTHIYLIENYLHCADGTVVNASNAPPELRDPYLQLINSQSSSAKMEHKLHRNKNWSLEKLSCVSKRQFLLRDVAMEMFFSDGASVLVTCLSKKDRDSIYSKLSSLATGVGLDSDLTKALNSSILHHSTSNSNTGSFFASKFTSAFANMNVLEATKKWKMGEISNFYYLMIINTIAGRTYNDLTQYPVFPWVISDYTSETLDLSNPASFRDLSKPMGAQTQPRANQFKERYEALESLNDKHAPPFHYGTHYSSAMVVTSYLIRLRPHVQSYLLLQGGKFDHADRLFYSVEKAWNSAARDNTTDVKELTPEFFYLPEFLVNSNNFALGNLQNGTSVNDVLLPPWAHGDPKIFIAKNREALESSYVSANLHLWIDLIFGVKQSGPEAVKSLNVFHHLSYNGAINIDNIDDETEKRAVIGAINNFGQTPMKLFSRPHLAKEVLNVPSLYMVISCVNGPPKLSFESKLSLPIKKLEWSTKGNKWVGRPACISAEDDLLIRKVNHFKDESGSLIINSTVFLGLHDFNITALTQMGYKQFLTGSEDGVINVWKYHSAKSLNFQCVLRGHNTEIKAIKYNRSHRFGVSIDASGLAICWDLVRNKFIRKVKAENVELIALSEDNGNIAAICSTNDKQVLNIYTINGEEVISYSLSQKVTALAFASSNGTVVPSDRRSVVNNHSYWNNEILALTLTTGSSTSIQVLELVPKINNWCLQELNHVDISATDIQTVSCIELLKKTEVDPDDRLCRGILQFVIGDVSGRVYVW</sequence>
<dbReference type="Pfam" id="PF02138">
    <property type="entry name" value="Beach"/>
    <property type="match status" value="1"/>
</dbReference>
<dbReference type="EMBL" id="CH408159">
    <property type="protein sequence ID" value="EDK40357.2"/>
    <property type="molecule type" value="Genomic_DNA"/>
</dbReference>
<dbReference type="InParanoid" id="A5DMF4"/>
<dbReference type="STRING" id="294746.A5DMF4"/>
<accession>A5DMF4</accession>
<dbReference type="SUPFAM" id="SSF50978">
    <property type="entry name" value="WD40 repeat-like"/>
    <property type="match status" value="1"/>
</dbReference>
<dbReference type="FunFam" id="1.10.1540.10:FF:000002">
    <property type="entry name" value="WD repeat and FYVE domain containing 3"/>
    <property type="match status" value="1"/>
</dbReference>
<dbReference type="Pfam" id="PF14844">
    <property type="entry name" value="PH_BEACH"/>
    <property type="match status" value="1"/>
</dbReference>
<evidence type="ECO:0000313" key="5">
    <source>
        <dbReference type="EMBL" id="EDK40357.2"/>
    </source>
</evidence>
<keyword evidence="2" id="KW-0677">Repeat</keyword>
<gene>
    <name evidence="5" type="ORF">PGUG_04455</name>
</gene>
<dbReference type="SUPFAM" id="SSF81837">
    <property type="entry name" value="BEACH domain"/>
    <property type="match status" value="1"/>
</dbReference>
<dbReference type="InterPro" id="IPR036322">
    <property type="entry name" value="WD40_repeat_dom_sf"/>
</dbReference>
<dbReference type="VEuPathDB" id="FungiDB:PGUG_04455"/>
<evidence type="ECO:0000256" key="1">
    <source>
        <dbReference type="ARBA" id="ARBA00022574"/>
    </source>
</evidence>
<dbReference type="InterPro" id="IPR013320">
    <property type="entry name" value="ConA-like_dom_sf"/>
</dbReference>
<dbReference type="SUPFAM" id="SSF50729">
    <property type="entry name" value="PH domain-like"/>
    <property type="match status" value="1"/>
</dbReference>
<dbReference type="InterPro" id="IPR036372">
    <property type="entry name" value="BEACH_dom_sf"/>
</dbReference>
<feature type="domain" description="BEACH" evidence="3">
    <location>
        <begin position="1648"/>
        <end position="1942"/>
    </location>
</feature>
<dbReference type="InterPro" id="IPR015943">
    <property type="entry name" value="WD40/YVTN_repeat-like_dom_sf"/>
</dbReference>
<dbReference type="PANTHER" id="PTHR13743:SF123">
    <property type="entry name" value="PROTEIN FAN"/>
    <property type="match status" value="1"/>
</dbReference>
<reference evidence="5 6" key="1">
    <citation type="journal article" date="2009" name="Nature">
        <title>Evolution of pathogenicity and sexual reproduction in eight Candida genomes.</title>
        <authorList>
            <person name="Butler G."/>
            <person name="Rasmussen M.D."/>
            <person name="Lin M.F."/>
            <person name="Santos M.A."/>
            <person name="Sakthikumar S."/>
            <person name="Munro C.A."/>
            <person name="Rheinbay E."/>
            <person name="Grabherr M."/>
            <person name="Forche A."/>
            <person name="Reedy J.L."/>
            <person name="Agrafioti I."/>
            <person name="Arnaud M.B."/>
            <person name="Bates S."/>
            <person name="Brown A.J."/>
            <person name="Brunke S."/>
            <person name="Costanzo M.C."/>
            <person name="Fitzpatrick D.A."/>
            <person name="de Groot P.W."/>
            <person name="Harris D."/>
            <person name="Hoyer L.L."/>
            <person name="Hube B."/>
            <person name="Klis F.M."/>
            <person name="Kodira C."/>
            <person name="Lennard N."/>
            <person name="Logue M.E."/>
            <person name="Martin R."/>
            <person name="Neiman A.M."/>
            <person name="Nikolaou E."/>
            <person name="Quail M.A."/>
            <person name="Quinn J."/>
            <person name="Santos M.C."/>
            <person name="Schmitzberger F.F."/>
            <person name="Sherlock G."/>
            <person name="Shah P."/>
            <person name="Silverstein K.A."/>
            <person name="Skrzypek M.S."/>
            <person name="Soll D."/>
            <person name="Staggs R."/>
            <person name="Stansfield I."/>
            <person name="Stumpf M.P."/>
            <person name="Sudbery P.E."/>
            <person name="Srikantha T."/>
            <person name="Zeng Q."/>
            <person name="Berman J."/>
            <person name="Berriman M."/>
            <person name="Heitman J."/>
            <person name="Gow N.A."/>
            <person name="Lorenz M.C."/>
            <person name="Birren B.W."/>
            <person name="Kellis M."/>
            <person name="Cuomo C.A."/>
        </authorList>
    </citation>
    <scope>NUCLEOTIDE SEQUENCE [LARGE SCALE GENOMIC DNA]</scope>
    <source>
        <strain evidence="6">ATCC 6260 / CBS 566 / DSM 6381 / JCM 1539 / NBRC 10279 / NRRL Y-324</strain>
    </source>
</reference>
<evidence type="ECO:0000259" key="3">
    <source>
        <dbReference type="PROSITE" id="PS50197"/>
    </source>
</evidence>
<dbReference type="Gene3D" id="2.30.29.30">
    <property type="entry name" value="Pleckstrin-homology domain (PH domain)/Phosphotyrosine-binding domain (PTB)"/>
    <property type="match status" value="1"/>
</dbReference>
<dbReference type="CDD" id="cd06071">
    <property type="entry name" value="Beach"/>
    <property type="match status" value="1"/>
</dbReference>
<dbReference type="InterPro" id="IPR023362">
    <property type="entry name" value="PH-BEACH_dom"/>
</dbReference>
<dbReference type="KEGG" id="pgu:PGUG_04455"/>
<dbReference type="SMART" id="SM00320">
    <property type="entry name" value="WD40"/>
    <property type="match status" value="2"/>
</dbReference>
<dbReference type="InterPro" id="IPR000409">
    <property type="entry name" value="BEACH_dom"/>
</dbReference>
<evidence type="ECO:0000256" key="2">
    <source>
        <dbReference type="ARBA" id="ARBA00022737"/>
    </source>
</evidence>
<evidence type="ECO:0000259" key="4">
    <source>
        <dbReference type="PROSITE" id="PS51783"/>
    </source>
</evidence>
<name>A5DMF4_PICGU</name>
<dbReference type="HOGENOM" id="CLU_000175_2_0_1"/>
<evidence type="ECO:0000313" key="6">
    <source>
        <dbReference type="Proteomes" id="UP000001997"/>
    </source>
</evidence>
<dbReference type="OMA" id="FEKDCES"/>
<organism evidence="5 6">
    <name type="scientific">Meyerozyma guilliermondii (strain ATCC 6260 / CBS 566 / DSM 6381 / JCM 1539 / NBRC 10279 / NRRL Y-324)</name>
    <name type="common">Yeast</name>
    <name type="synonym">Candida guilliermondii</name>
    <dbReference type="NCBI Taxonomy" id="294746"/>
    <lineage>
        <taxon>Eukaryota</taxon>
        <taxon>Fungi</taxon>
        <taxon>Dikarya</taxon>
        <taxon>Ascomycota</taxon>
        <taxon>Saccharomycotina</taxon>
        <taxon>Pichiomycetes</taxon>
        <taxon>Debaryomycetaceae</taxon>
        <taxon>Meyerozyma</taxon>
    </lineage>
</organism>
<dbReference type="SMART" id="SM01026">
    <property type="entry name" value="Beach"/>
    <property type="match status" value="1"/>
</dbReference>
<dbReference type="OrthoDB" id="26681at2759"/>
<dbReference type="Gene3D" id="2.60.120.200">
    <property type="match status" value="1"/>
</dbReference>
<dbReference type="RefSeq" id="XP_001483726.2">
    <property type="nucleotide sequence ID" value="XM_001483676.1"/>
</dbReference>
<dbReference type="GeneID" id="5125657"/>
<dbReference type="InterPro" id="IPR001680">
    <property type="entry name" value="WD40_rpt"/>
</dbReference>
<protein>
    <recommendedName>
        <fullName evidence="7">Beach-domain-containing protein</fullName>
    </recommendedName>
</protein>
<dbReference type="SUPFAM" id="SSF49899">
    <property type="entry name" value="Concanavalin A-like lectins/glucanases"/>
    <property type="match status" value="1"/>
</dbReference>
<dbReference type="FunCoup" id="A5DMF4">
    <property type="interactions" value="10"/>
</dbReference>
<dbReference type="Proteomes" id="UP000001997">
    <property type="component" value="Unassembled WGS sequence"/>
</dbReference>
<keyword evidence="1" id="KW-0853">WD repeat</keyword>
<proteinExistence type="predicted"/>
<evidence type="ECO:0008006" key="7">
    <source>
        <dbReference type="Google" id="ProtNLM"/>
    </source>
</evidence>
<dbReference type="Gene3D" id="1.10.1540.10">
    <property type="entry name" value="BEACH domain"/>
    <property type="match status" value="1"/>
</dbReference>
<dbReference type="PROSITE" id="PS51783">
    <property type="entry name" value="PH_BEACH"/>
    <property type="match status" value="1"/>
</dbReference>
<dbReference type="Gene3D" id="2.130.10.10">
    <property type="entry name" value="YVTN repeat-like/Quinoprotein amine dehydrogenase"/>
    <property type="match status" value="1"/>
</dbReference>